<proteinExistence type="predicted"/>
<dbReference type="RefSeq" id="WP_200391763.1">
    <property type="nucleotide sequence ID" value="NZ_JAENIO010000021.1"/>
</dbReference>
<evidence type="ECO:0000259" key="2">
    <source>
        <dbReference type="Pfam" id="PF20472"/>
    </source>
</evidence>
<dbReference type="InterPro" id="IPR046821">
    <property type="entry name" value="PDDEXK_11"/>
</dbReference>
<evidence type="ECO:0000313" key="3">
    <source>
        <dbReference type="EMBL" id="MBK1834328.1"/>
    </source>
</evidence>
<dbReference type="EMBL" id="JAENIO010000021">
    <property type="protein sequence ID" value="MBK1834328.1"/>
    <property type="molecule type" value="Genomic_DNA"/>
</dbReference>
<dbReference type="Proteomes" id="UP000604083">
    <property type="component" value="Unassembled WGS sequence"/>
</dbReference>
<keyword evidence="1" id="KW-0732">Signal</keyword>
<accession>A0A934RRV9</accession>
<dbReference type="SUPFAM" id="SSF52980">
    <property type="entry name" value="Restriction endonuclease-like"/>
    <property type="match status" value="1"/>
</dbReference>
<gene>
    <name evidence="3" type="ORF">JIN78_09680</name>
</gene>
<keyword evidence="4" id="KW-1185">Reference proteome</keyword>
<reference evidence="3" key="1">
    <citation type="submission" date="2021-01" db="EMBL/GenBank/DDBJ databases">
        <title>Modified the classification status of verrucomicrobia.</title>
        <authorList>
            <person name="Feng X."/>
        </authorList>
    </citation>
    <scope>NUCLEOTIDE SEQUENCE</scope>
    <source>
        <strain evidence="3">KCTC 12986</strain>
    </source>
</reference>
<protein>
    <recommendedName>
        <fullName evidence="2">PD-(D/E)XK nuclease domain-containing protein</fullName>
    </recommendedName>
</protein>
<feature type="domain" description="PD-(D/E)XK nuclease" evidence="2">
    <location>
        <begin position="34"/>
        <end position="130"/>
    </location>
</feature>
<feature type="signal peptide" evidence="1">
    <location>
        <begin position="1"/>
        <end position="20"/>
    </location>
</feature>
<dbReference type="AlphaFoldDB" id="A0A934RRV9"/>
<name>A0A934RRV9_9BACT</name>
<evidence type="ECO:0000256" key="1">
    <source>
        <dbReference type="SAM" id="SignalP"/>
    </source>
</evidence>
<evidence type="ECO:0000313" key="4">
    <source>
        <dbReference type="Proteomes" id="UP000604083"/>
    </source>
</evidence>
<dbReference type="InterPro" id="IPR011335">
    <property type="entry name" value="Restrct_endonuc-II-like"/>
</dbReference>
<sequence>MFRLWLLPLSLALLALPLAAEPGSPQPSPARDTTTGKDFEKLVGAALRESGYQVRKQVPVGTRPNGSKHTIDLLARRGERSLLISLKWQESSGTAEQKVPYELICLSEALKQARGAHQAAYLVLGGEGWTLKKFYLAGGLDRHLQLDQPVHLLGARDFLTRAREGQL</sequence>
<organism evidence="3 4">
    <name type="scientific">Roseibacillus ishigakijimensis</name>
    <dbReference type="NCBI Taxonomy" id="454146"/>
    <lineage>
        <taxon>Bacteria</taxon>
        <taxon>Pseudomonadati</taxon>
        <taxon>Verrucomicrobiota</taxon>
        <taxon>Verrucomicrobiia</taxon>
        <taxon>Verrucomicrobiales</taxon>
        <taxon>Verrucomicrobiaceae</taxon>
        <taxon>Roseibacillus</taxon>
    </lineage>
</organism>
<feature type="chain" id="PRO_5036898949" description="PD-(D/E)XK nuclease domain-containing protein" evidence="1">
    <location>
        <begin position="21"/>
        <end position="167"/>
    </location>
</feature>
<dbReference type="Pfam" id="PF20472">
    <property type="entry name" value="PDDEXK_11"/>
    <property type="match status" value="1"/>
</dbReference>
<comment type="caution">
    <text evidence="3">The sequence shown here is derived from an EMBL/GenBank/DDBJ whole genome shotgun (WGS) entry which is preliminary data.</text>
</comment>